<dbReference type="SUPFAM" id="SSF69786">
    <property type="entry name" value="YggU-like"/>
    <property type="match status" value="1"/>
</dbReference>
<gene>
    <name evidence="3" type="ORF">J4415_03245</name>
</gene>
<evidence type="ECO:0000256" key="2">
    <source>
        <dbReference type="HAMAP-Rule" id="MF_00634"/>
    </source>
</evidence>
<protein>
    <recommendedName>
        <fullName evidence="2">UPF0235 protein J4415_03245</fullName>
    </recommendedName>
</protein>
<dbReference type="SMART" id="SM01152">
    <property type="entry name" value="DUF167"/>
    <property type="match status" value="1"/>
</dbReference>
<evidence type="ECO:0000313" key="3">
    <source>
        <dbReference type="EMBL" id="MBS3057619.1"/>
    </source>
</evidence>
<dbReference type="InterPro" id="IPR036591">
    <property type="entry name" value="YggU-like_sf"/>
</dbReference>
<dbReference type="Proteomes" id="UP000677687">
    <property type="component" value="Unassembled WGS sequence"/>
</dbReference>
<dbReference type="HAMAP" id="MF_00634">
    <property type="entry name" value="UPF0235"/>
    <property type="match status" value="1"/>
</dbReference>
<dbReference type="EMBL" id="JAGVWD010000047">
    <property type="protein sequence ID" value="MBS3057619.1"/>
    <property type="molecule type" value="Genomic_DNA"/>
</dbReference>
<evidence type="ECO:0000313" key="4">
    <source>
        <dbReference type="Proteomes" id="UP000677687"/>
    </source>
</evidence>
<dbReference type="Gene3D" id="3.30.1200.10">
    <property type="entry name" value="YggU-like"/>
    <property type="match status" value="1"/>
</dbReference>
<reference evidence="3" key="2">
    <citation type="submission" date="2021-05" db="EMBL/GenBank/DDBJ databases">
        <title>Protein family content uncovers lineage relationships and bacterial pathway maintenance mechanisms in DPANN archaea.</title>
        <authorList>
            <person name="Castelle C.J."/>
            <person name="Meheust R."/>
            <person name="Jaffe A.L."/>
            <person name="Seitz K."/>
            <person name="Gong X."/>
            <person name="Baker B.J."/>
            <person name="Banfield J.F."/>
        </authorList>
    </citation>
    <scope>NUCLEOTIDE SEQUENCE</scope>
    <source>
        <strain evidence="3">RIFCSPHIGHO2_01_FULL_AR10_44_11</strain>
    </source>
</reference>
<dbReference type="NCBIfam" id="TIGR00251">
    <property type="entry name" value="DUF167 family protein"/>
    <property type="match status" value="1"/>
</dbReference>
<organism evidence="3 4">
    <name type="scientific">Candidatus Iainarchaeum sp</name>
    <dbReference type="NCBI Taxonomy" id="3101447"/>
    <lineage>
        <taxon>Archaea</taxon>
        <taxon>Candidatus Iainarchaeota</taxon>
        <taxon>Candidatus Iainarchaeia</taxon>
        <taxon>Candidatus Iainarchaeales</taxon>
        <taxon>Candidatus Iainarchaeaceae</taxon>
        <taxon>Candidatus Iainarchaeum</taxon>
    </lineage>
</organism>
<reference evidence="3" key="1">
    <citation type="submission" date="2021-03" db="EMBL/GenBank/DDBJ databases">
        <authorList>
            <person name="Jaffe A."/>
        </authorList>
    </citation>
    <scope>NUCLEOTIDE SEQUENCE</scope>
    <source>
        <strain evidence="3">RIFCSPHIGHO2_01_FULL_AR10_44_11</strain>
    </source>
</reference>
<evidence type="ECO:0000256" key="1">
    <source>
        <dbReference type="ARBA" id="ARBA00010364"/>
    </source>
</evidence>
<dbReference type="InterPro" id="IPR003746">
    <property type="entry name" value="DUF167"/>
</dbReference>
<proteinExistence type="inferred from homology"/>
<accession>A0A8T4KWU1</accession>
<dbReference type="AlphaFoldDB" id="A0A8T4KWU1"/>
<dbReference type="Pfam" id="PF02594">
    <property type="entry name" value="DUF167"/>
    <property type="match status" value="1"/>
</dbReference>
<sequence>MQSGIILNLQVRTNSGKFEICSYAKETNTLRIKVKSKPENNAANLELLKNLSKIFNSSVKILKGFKSRNKTVAVEGGAESLQKLLSSKF</sequence>
<name>A0A8T4KWU1_9ARCH</name>
<comment type="similarity">
    <text evidence="1 2">Belongs to the UPF0235 family.</text>
</comment>
<comment type="caution">
    <text evidence="3">The sequence shown here is derived from an EMBL/GenBank/DDBJ whole genome shotgun (WGS) entry which is preliminary data.</text>
</comment>